<dbReference type="AlphaFoldDB" id="A0A327NKN3"/>
<evidence type="ECO:0000259" key="7">
    <source>
        <dbReference type="Pfam" id="PF02687"/>
    </source>
</evidence>
<dbReference type="RefSeq" id="WP_111343696.1">
    <property type="nucleotide sequence ID" value="NZ_QLII01000001.1"/>
</dbReference>
<evidence type="ECO:0000256" key="6">
    <source>
        <dbReference type="SAM" id="Phobius"/>
    </source>
</evidence>
<dbReference type="EMBL" id="QLII01000001">
    <property type="protein sequence ID" value="RAI75363.1"/>
    <property type="molecule type" value="Genomic_DNA"/>
</dbReference>
<feature type="transmembrane region" description="Helical" evidence="6">
    <location>
        <begin position="751"/>
        <end position="773"/>
    </location>
</feature>
<evidence type="ECO:0000259" key="8">
    <source>
        <dbReference type="Pfam" id="PF12704"/>
    </source>
</evidence>
<keyword evidence="2" id="KW-1003">Cell membrane</keyword>
<evidence type="ECO:0000313" key="9">
    <source>
        <dbReference type="EMBL" id="RAI75363.1"/>
    </source>
</evidence>
<evidence type="ECO:0000256" key="5">
    <source>
        <dbReference type="ARBA" id="ARBA00023136"/>
    </source>
</evidence>
<feature type="transmembrane region" description="Helical" evidence="6">
    <location>
        <begin position="667"/>
        <end position="687"/>
    </location>
</feature>
<feature type="domain" description="MacB-like periplasmic core" evidence="8">
    <location>
        <begin position="433"/>
        <end position="592"/>
    </location>
</feature>
<evidence type="ECO:0000256" key="4">
    <source>
        <dbReference type="ARBA" id="ARBA00022989"/>
    </source>
</evidence>
<comment type="caution">
    <text evidence="9">The sequence shown here is derived from an EMBL/GenBank/DDBJ whole genome shotgun (WGS) entry which is preliminary data.</text>
</comment>
<evidence type="ECO:0000256" key="2">
    <source>
        <dbReference type="ARBA" id="ARBA00022475"/>
    </source>
</evidence>
<feature type="domain" description="MacB-like periplasmic core" evidence="8">
    <location>
        <begin position="20"/>
        <end position="238"/>
    </location>
</feature>
<name>A0A327NKN3_9BACT</name>
<feature type="domain" description="ABC3 transporter permease C-terminal" evidence="7">
    <location>
        <begin position="289"/>
        <end position="408"/>
    </location>
</feature>
<feature type="transmembrane region" description="Helical" evidence="6">
    <location>
        <begin position="722"/>
        <end position="745"/>
    </location>
</feature>
<dbReference type="PANTHER" id="PTHR30572:SF18">
    <property type="entry name" value="ABC-TYPE MACROLIDE FAMILY EXPORT SYSTEM PERMEASE COMPONENT 2"/>
    <property type="match status" value="1"/>
</dbReference>
<organism evidence="9 10">
    <name type="scientific">Spirosoma telluris</name>
    <dbReference type="NCBI Taxonomy" id="2183553"/>
    <lineage>
        <taxon>Bacteria</taxon>
        <taxon>Pseudomonadati</taxon>
        <taxon>Bacteroidota</taxon>
        <taxon>Cytophagia</taxon>
        <taxon>Cytophagales</taxon>
        <taxon>Cytophagaceae</taxon>
        <taxon>Spirosoma</taxon>
    </lineage>
</organism>
<dbReference type="GO" id="GO:0005886">
    <property type="term" value="C:plasma membrane"/>
    <property type="evidence" value="ECO:0007669"/>
    <property type="project" value="UniProtKB-SubCell"/>
</dbReference>
<evidence type="ECO:0000256" key="3">
    <source>
        <dbReference type="ARBA" id="ARBA00022692"/>
    </source>
</evidence>
<reference evidence="9 10" key="1">
    <citation type="submission" date="2018-06" db="EMBL/GenBank/DDBJ databases">
        <title>Spirosoma sp. HMF3257 Genome sequencing and assembly.</title>
        <authorList>
            <person name="Kang H."/>
            <person name="Cha I."/>
            <person name="Kim H."/>
            <person name="Kang J."/>
            <person name="Joh K."/>
        </authorList>
    </citation>
    <scope>NUCLEOTIDE SEQUENCE [LARGE SCALE GENOMIC DNA]</scope>
    <source>
        <strain evidence="9 10">HMF3257</strain>
    </source>
</reference>
<dbReference type="OrthoDB" id="5933722at2"/>
<accession>A0A327NKN3</accession>
<keyword evidence="10" id="KW-1185">Reference proteome</keyword>
<dbReference type="PANTHER" id="PTHR30572">
    <property type="entry name" value="MEMBRANE COMPONENT OF TRANSPORTER-RELATED"/>
    <property type="match status" value="1"/>
</dbReference>
<feature type="transmembrane region" description="Helical" evidence="6">
    <location>
        <begin position="21"/>
        <end position="39"/>
    </location>
</feature>
<keyword evidence="4 6" id="KW-1133">Transmembrane helix</keyword>
<feature type="transmembrane region" description="Helical" evidence="6">
    <location>
        <begin position="330"/>
        <end position="353"/>
    </location>
</feature>
<sequence length="790" mass="87745">MLTNYIKIAWRNLWKHKLFSVINIVGLGLAMTFCFIQLIQIRSSFEKDTFHPYPDRTYRLLMDATAQDGNVFHLASTPVPLSEKLKSGYSGIDKTVRVIRTFGSSLSNGIKSLKVNGSYVDPAYFEIFGFKLEKGKPAIEPRTVVLSHETAERFFGNASPIGKTLTQKELGAFTITGVFAPLNEKRTHLQADLVVSMATYPLLNKEVNPNDWLNSNAYTFVLLNKGTHVEALDRALADITNKNARTVDFKGMKGHSYRRQQLSEISPDYENLLNNPSVEPIWKVGVSLLMALIIVSLAGFNYINLTLTRSLSRAREVGVRKVAGAARWQLTIQFLTETVLISFLALVVGYVGLQFMQSFIHVRWLNWRVQNMQLLWVMFIGFTLFTGLLAGLLPARILSSFQAIHILKGDIGPASLGKIGFRKALVVIQFVVALIFMTFNGIANSQFTYMATDNDNFNRKQILNVPLSDSSDFRLLTNEMANVAGVERIGVTSALLNEGSGKAKISQITGKAEAGIDAFIYSVDDNFIDNMRLTFVAGKNLPKSTSDSSSHFVVINEKAVQTLGFSNPRDIVGQEIKLNENDVLIAGVVKNFCFMRYELPVSPLVLGYDPNYMKVLSIQVAENAEPDQLTAALGSVWKKFHPHEAFVYSWYEQQLYEDYKEGGDQKFMAVIVFIVFLIAGLGLLGMVTYSTEKRTKEVGIRKVMGATTTQLMQLLAGDFLKLILIAGTIALPLGYVLGGLFLQIFTYHAQLGPGVFLVCLGSLLLIGLLSIGIQTYRTALSNPAKTLRSE</sequence>
<keyword evidence="3 6" id="KW-0812">Transmembrane</keyword>
<feature type="domain" description="ABC3 transporter permease C-terminal" evidence="7">
    <location>
        <begin position="670"/>
        <end position="779"/>
    </location>
</feature>
<dbReference type="Pfam" id="PF02687">
    <property type="entry name" value="FtsX"/>
    <property type="match status" value="2"/>
</dbReference>
<feature type="transmembrane region" description="Helical" evidence="6">
    <location>
        <begin position="424"/>
        <end position="443"/>
    </location>
</feature>
<dbReference type="InterPro" id="IPR025857">
    <property type="entry name" value="MacB_PCD"/>
</dbReference>
<evidence type="ECO:0000256" key="1">
    <source>
        <dbReference type="ARBA" id="ARBA00004651"/>
    </source>
</evidence>
<dbReference type="InterPro" id="IPR003838">
    <property type="entry name" value="ABC3_permease_C"/>
</dbReference>
<proteinExistence type="predicted"/>
<dbReference type="Proteomes" id="UP000249016">
    <property type="component" value="Unassembled WGS sequence"/>
</dbReference>
<keyword evidence="5 6" id="KW-0472">Membrane</keyword>
<protein>
    <submittedName>
        <fullName evidence="9">ABC transporter permease</fullName>
    </submittedName>
</protein>
<comment type="subcellular location">
    <subcellularLocation>
        <location evidence="1">Cell membrane</location>
        <topology evidence="1">Multi-pass membrane protein</topology>
    </subcellularLocation>
</comment>
<dbReference type="GO" id="GO:0022857">
    <property type="term" value="F:transmembrane transporter activity"/>
    <property type="evidence" value="ECO:0007669"/>
    <property type="project" value="TreeGrafter"/>
</dbReference>
<feature type="transmembrane region" description="Helical" evidence="6">
    <location>
        <begin position="281"/>
        <end position="303"/>
    </location>
</feature>
<dbReference type="InterPro" id="IPR050250">
    <property type="entry name" value="Macrolide_Exporter_MacB"/>
</dbReference>
<feature type="transmembrane region" description="Helical" evidence="6">
    <location>
        <begin position="373"/>
        <end position="393"/>
    </location>
</feature>
<gene>
    <name evidence="9" type="ORF">HMF3257_16390</name>
</gene>
<dbReference type="Pfam" id="PF12704">
    <property type="entry name" value="MacB_PCD"/>
    <property type="match status" value="2"/>
</dbReference>
<evidence type="ECO:0000313" key="10">
    <source>
        <dbReference type="Proteomes" id="UP000249016"/>
    </source>
</evidence>